<keyword evidence="4" id="KW-0694">RNA-binding</keyword>
<dbReference type="Proteomes" id="UP000807342">
    <property type="component" value="Unassembled WGS sequence"/>
</dbReference>
<organism evidence="6 7">
    <name type="scientific">Macrolepiota fuliginosa MF-IS2</name>
    <dbReference type="NCBI Taxonomy" id="1400762"/>
    <lineage>
        <taxon>Eukaryota</taxon>
        <taxon>Fungi</taxon>
        <taxon>Dikarya</taxon>
        <taxon>Basidiomycota</taxon>
        <taxon>Agaricomycotina</taxon>
        <taxon>Agaricomycetes</taxon>
        <taxon>Agaricomycetidae</taxon>
        <taxon>Agaricales</taxon>
        <taxon>Agaricineae</taxon>
        <taxon>Agaricaceae</taxon>
        <taxon>Macrolepiota</taxon>
    </lineage>
</organism>
<evidence type="ECO:0000313" key="7">
    <source>
        <dbReference type="Proteomes" id="UP000807342"/>
    </source>
</evidence>
<dbReference type="EMBL" id="MU151138">
    <property type="protein sequence ID" value="KAF9449191.1"/>
    <property type="molecule type" value="Genomic_DNA"/>
</dbReference>
<dbReference type="PANTHER" id="PTHR17224:SF1">
    <property type="entry name" value="PEPTIDYL-TRNA HYDROLASE"/>
    <property type="match status" value="1"/>
</dbReference>
<comment type="caution">
    <text evidence="6">The sequence shown here is derived from an EMBL/GenBank/DDBJ whole genome shotgun (WGS) entry which is preliminary data.</text>
</comment>
<keyword evidence="7" id="KW-1185">Reference proteome</keyword>
<keyword evidence="3 6" id="KW-0378">Hydrolase</keyword>
<sequence>MGRPIAQLLVVGLGNLPLPLTRHSVGHLIVDSLASRLGISLASQKGGYVGHGHVYIGETPVSLTLFKSKSLMNISGPSVSAVYRKTCSDPKSLVVVSDSVQHDVAKLSVRLGGSPNGHNGVKSIISALGGEQNFWRFRAGVGYDNSDMVSYVLGRLSNYEKQFWTQEGLDLVLADLERVARKNG</sequence>
<evidence type="ECO:0000256" key="1">
    <source>
        <dbReference type="ARBA" id="ARBA00013260"/>
    </source>
</evidence>
<dbReference type="EC" id="3.1.1.29" evidence="1"/>
<name>A0A9P5XH87_9AGAR</name>
<dbReference type="InterPro" id="IPR001328">
    <property type="entry name" value="Pept_tRNA_hydro"/>
</dbReference>
<dbReference type="InterPro" id="IPR018171">
    <property type="entry name" value="Pept_tRNA_hydro_CS"/>
</dbReference>
<dbReference type="PANTHER" id="PTHR17224">
    <property type="entry name" value="PEPTIDYL-TRNA HYDROLASE"/>
    <property type="match status" value="1"/>
</dbReference>
<accession>A0A9P5XH87</accession>
<keyword evidence="2" id="KW-0820">tRNA-binding</keyword>
<evidence type="ECO:0000313" key="6">
    <source>
        <dbReference type="EMBL" id="KAF9449191.1"/>
    </source>
</evidence>
<dbReference type="OrthoDB" id="1711136at2759"/>
<evidence type="ECO:0000256" key="4">
    <source>
        <dbReference type="ARBA" id="ARBA00022884"/>
    </source>
</evidence>
<dbReference type="SUPFAM" id="SSF53178">
    <property type="entry name" value="Peptidyl-tRNA hydrolase-like"/>
    <property type="match status" value="1"/>
</dbReference>
<protein>
    <recommendedName>
        <fullName evidence="1">peptidyl-tRNA hydrolase</fullName>
        <ecNumber evidence="1">3.1.1.29</ecNumber>
    </recommendedName>
</protein>
<comment type="similarity">
    <text evidence="5">Belongs to the PTH family.</text>
</comment>
<dbReference type="AlphaFoldDB" id="A0A9P5XH87"/>
<dbReference type="NCBIfam" id="TIGR00447">
    <property type="entry name" value="pth"/>
    <property type="match status" value="1"/>
</dbReference>
<evidence type="ECO:0000256" key="2">
    <source>
        <dbReference type="ARBA" id="ARBA00022555"/>
    </source>
</evidence>
<evidence type="ECO:0000256" key="3">
    <source>
        <dbReference type="ARBA" id="ARBA00022801"/>
    </source>
</evidence>
<gene>
    <name evidence="6" type="ORF">P691DRAFT_812886</name>
</gene>
<proteinExistence type="inferred from homology"/>
<dbReference type="GO" id="GO:0004045">
    <property type="term" value="F:peptidyl-tRNA hydrolase activity"/>
    <property type="evidence" value="ECO:0007669"/>
    <property type="project" value="UniProtKB-EC"/>
</dbReference>
<dbReference type="InterPro" id="IPR036416">
    <property type="entry name" value="Pept_tRNA_hydro_sf"/>
</dbReference>
<reference evidence="6" key="1">
    <citation type="submission" date="2020-11" db="EMBL/GenBank/DDBJ databases">
        <authorList>
            <consortium name="DOE Joint Genome Institute"/>
            <person name="Ahrendt S."/>
            <person name="Riley R."/>
            <person name="Andreopoulos W."/>
            <person name="Labutti K."/>
            <person name="Pangilinan J."/>
            <person name="Ruiz-Duenas F.J."/>
            <person name="Barrasa J.M."/>
            <person name="Sanchez-Garcia M."/>
            <person name="Camarero S."/>
            <person name="Miyauchi S."/>
            <person name="Serrano A."/>
            <person name="Linde D."/>
            <person name="Babiker R."/>
            <person name="Drula E."/>
            <person name="Ayuso-Fernandez I."/>
            <person name="Pacheco R."/>
            <person name="Padilla G."/>
            <person name="Ferreira P."/>
            <person name="Barriuso J."/>
            <person name="Kellner H."/>
            <person name="Castanera R."/>
            <person name="Alfaro M."/>
            <person name="Ramirez L."/>
            <person name="Pisabarro A.G."/>
            <person name="Kuo A."/>
            <person name="Tritt A."/>
            <person name="Lipzen A."/>
            <person name="He G."/>
            <person name="Yan M."/>
            <person name="Ng V."/>
            <person name="Cullen D."/>
            <person name="Martin F."/>
            <person name="Rosso M.-N."/>
            <person name="Henrissat B."/>
            <person name="Hibbett D."/>
            <person name="Martinez A.T."/>
            <person name="Grigoriev I.V."/>
        </authorList>
    </citation>
    <scope>NUCLEOTIDE SEQUENCE</scope>
    <source>
        <strain evidence="6">MF-IS2</strain>
    </source>
</reference>
<dbReference type="GO" id="GO:0000049">
    <property type="term" value="F:tRNA binding"/>
    <property type="evidence" value="ECO:0007669"/>
    <property type="project" value="UniProtKB-KW"/>
</dbReference>
<dbReference type="Pfam" id="PF01195">
    <property type="entry name" value="Pept_tRNA_hydro"/>
    <property type="match status" value="1"/>
</dbReference>
<dbReference type="PROSITE" id="PS01196">
    <property type="entry name" value="PEPT_TRNA_HYDROL_2"/>
    <property type="match status" value="1"/>
</dbReference>
<dbReference type="Gene3D" id="3.40.50.1470">
    <property type="entry name" value="Peptidyl-tRNA hydrolase"/>
    <property type="match status" value="1"/>
</dbReference>
<evidence type="ECO:0000256" key="5">
    <source>
        <dbReference type="ARBA" id="ARBA00038063"/>
    </source>
</evidence>